<evidence type="ECO:0000256" key="3">
    <source>
        <dbReference type="RuleBase" id="RU362042"/>
    </source>
</evidence>
<evidence type="ECO:0000313" key="6">
    <source>
        <dbReference type="EMBL" id="PMC60820.1"/>
    </source>
</evidence>
<dbReference type="GO" id="GO:0004252">
    <property type="term" value="F:serine-type endopeptidase activity"/>
    <property type="evidence" value="ECO:0007669"/>
    <property type="project" value="InterPro"/>
</dbReference>
<dbReference type="Pfam" id="PF10502">
    <property type="entry name" value="Peptidase_S26"/>
    <property type="match status" value="1"/>
</dbReference>
<keyword evidence="3" id="KW-1133">Transmembrane helix</keyword>
<dbReference type="GO" id="GO:0005886">
    <property type="term" value="C:plasma membrane"/>
    <property type="evidence" value="ECO:0007669"/>
    <property type="project" value="UniProtKB-SubCell"/>
</dbReference>
<dbReference type="SUPFAM" id="SSF51306">
    <property type="entry name" value="LexA/Signal peptidase"/>
    <property type="match status" value="1"/>
</dbReference>
<dbReference type="EMBL" id="NDYC01000019">
    <property type="protein sequence ID" value="OXZ27580.1"/>
    <property type="molecule type" value="Genomic_DNA"/>
</dbReference>
<feature type="transmembrane region" description="Helical" evidence="3">
    <location>
        <begin position="12"/>
        <end position="31"/>
    </location>
</feature>
<dbReference type="InterPro" id="IPR019533">
    <property type="entry name" value="Peptidase_S26"/>
</dbReference>
<feature type="domain" description="Peptidase S26" evidence="4">
    <location>
        <begin position="12"/>
        <end position="165"/>
    </location>
</feature>
<evidence type="ECO:0000313" key="7">
    <source>
        <dbReference type="Proteomes" id="UP000215413"/>
    </source>
</evidence>
<dbReference type="InterPro" id="IPR000223">
    <property type="entry name" value="Pept_S26A_signal_pept_1"/>
</dbReference>
<gene>
    <name evidence="6" type="primary">lepB</name>
    <name evidence="5" type="ORF">B9N49_04435</name>
    <name evidence="6" type="ORF">CJ208_00085</name>
</gene>
<evidence type="ECO:0000259" key="4">
    <source>
        <dbReference type="Pfam" id="PF10502"/>
    </source>
</evidence>
<dbReference type="Proteomes" id="UP000235723">
    <property type="component" value="Unassembled WGS sequence"/>
</dbReference>
<dbReference type="GO" id="GO:0006465">
    <property type="term" value="P:signal peptide processing"/>
    <property type="evidence" value="ECO:0007669"/>
    <property type="project" value="InterPro"/>
</dbReference>
<comment type="similarity">
    <text evidence="2 3">Belongs to the peptidase S26 family.</text>
</comment>
<dbReference type="InterPro" id="IPR036286">
    <property type="entry name" value="LexA/Signal_pep-like_sf"/>
</dbReference>
<comment type="catalytic activity">
    <reaction evidence="3">
        <text>Cleavage of hydrophobic, N-terminal signal or leader sequences from secreted and periplasmic proteins.</text>
        <dbReference type="EC" id="3.4.21.89"/>
    </reaction>
</comment>
<comment type="caution">
    <text evidence="5">The sequence shown here is derived from an EMBL/GenBank/DDBJ whole genome shotgun (WGS) entry which is preliminary data.</text>
</comment>
<proteinExistence type="inferred from homology"/>
<reference evidence="6 8" key="3">
    <citation type="submission" date="2017-09" db="EMBL/GenBank/DDBJ databases">
        <title>Bacterial strain isolated from the female urinary microbiota.</title>
        <authorList>
            <person name="Thomas-White K."/>
            <person name="Kumar N."/>
            <person name="Forster S."/>
            <person name="Putonti C."/>
            <person name="Lawley T."/>
            <person name="Wolfe A.J."/>
        </authorList>
    </citation>
    <scope>NUCLEOTIDE SEQUENCE [LARGE SCALE GENOMIC DNA]</scope>
    <source>
        <strain evidence="6 8">UMB0115</strain>
    </source>
</reference>
<dbReference type="EC" id="3.4.21.89" evidence="3"/>
<dbReference type="CDD" id="cd06530">
    <property type="entry name" value="S26_SPase_I"/>
    <property type="match status" value="1"/>
</dbReference>
<dbReference type="AlphaFoldDB" id="A0A233V5B3"/>
<protein>
    <recommendedName>
        <fullName evidence="3">Signal peptidase I</fullName>
        <ecNumber evidence="3">3.4.21.89</ecNumber>
    </recommendedName>
</protein>
<keyword evidence="3" id="KW-0645">Protease</keyword>
<sequence>MKKFLNSKFSNLLFAIFIALVVCFVIKTFILETQIVKSSNMSPTLTSGDFVLINKLNKITGYIKKTDIVQYYDQKDSESNIARVIAMPKDSVEIINDDIFVNGKRIYEPYILLQQSKKLNNNKWVLSKDEYFVINDNRELDDYNDSRYIGPINKDSIIGVVFFRLYPVDKIGSI</sequence>
<keyword evidence="3" id="KW-0812">Transmembrane</keyword>
<reference evidence="5" key="1">
    <citation type="journal article" date="2017" name="J. Clin. Microbiol.">
        <title>Finegoldia magna Isolated from Orthopedic Joint Implant-Associated Infections.</title>
        <authorList>
            <person name="Soderquist B."/>
            <person name="Bjorklund S."/>
            <person name="Hellmark B."/>
            <person name="Jensen A."/>
            <person name="Bruggemann H."/>
        </authorList>
    </citation>
    <scope>NUCLEOTIDE SEQUENCE</scope>
    <source>
        <strain evidence="5">CCUG 54800</strain>
    </source>
</reference>
<organism evidence="5 7">
    <name type="scientific">Finegoldia magna</name>
    <name type="common">Peptostreptococcus magnus</name>
    <dbReference type="NCBI Taxonomy" id="1260"/>
    <lineage>
        <taxon>Bacteria</taxon>
        <taxon>Bacillati</taxon>
        <taxon>Bacillota</taxon>
        <taxon>Tissierellia</taxon>
        <taxon>Tissierellales</taxon>
        <taxon>Peptoniphilaceae</taxon>
        <taxon>Finegoldia</taxon>
    </lineage>
</organism>
<dbReference type="EMBL" id="PNHD01000001">
    <property type="protein sequence ID" value="PMC60820.1"/>
    <property type="molecule type" value="Genomic_DNA"/>
</dbReference>
<accession>A0A233V5B3</accession>
<dbReference type="PANTHER" id="PTHR43390:SF1">
    <property type="entry name" value="CHLOROPLAST PROCESSING PEPTIDASE"/>
    <property type="match status" value="1"/>
</dbReference>
<dbReference type="PANTHER" id="PTHR43390">
    <property type="entry name" value="SIGNAL PEPTIDASE I"/>
    <property type="match status" value="1"/>
</dbReference>
<keyword evidence="3" id="KW-0378">Hydrolase</keyword>
<reference evidence="7" key="2">
    <citation type="submission" date="2017-04" db="EMBL/GenBank/DDBJ databases">
        <title>Finegoldia magna isolated from orthopedic joint implant-associated infections.</title>
        <authorList>
            <person name="Bjorklund S."/>
            <person name="Bruggemann H."/>
            <person name="Jensen A."/>
            <person name="Hellmark B."/>
            <person name="Soderquist B."/>
        </authorList>
    </citation>
    <scope>NUCLEOTIDE SEQUENCE [LARGE SCALE GENOMIC DNA]</scope>
    <source>
        <strain evidence="7">CCUG 54800</strain>
    </source>
</reference>
<name>A0A233V5B3_FINMA</name>
<dbReference type="NCBIfam" id="TIGR02227">
    <property type="entry name" value="sigpep_I_bact"/>
    <property type="match status" value="1"/>
</dbReference>
<evidence type="ECO:0000313" key="8">
    <source>
        <dbReference type="Proteomes" id="UP000235723"/>
    </source>
</evidence>
<dbReference type="RefSeq" id="WP_094205696.1">
    <property type="nucleotide sequence ID" value="NZ_CAUPKI010000001.1"/>
</dbReference>
<dbReference type="GO" id="GO:0009003">
    <property type="term" value="F:signal peptidase activity"/>
    <property type="evidence" value="ECO:0007669"/>
    <property type="project" value="UniProtKB-EC"/>
</dbReference>
<comment type="subcellular location">
    <subcellularLocation>
        <location evidence="1">Cell membrane</location>
        <topology evidence="1">Single-pass type II membrane protein</topology>
    </subcellularLocation>
    <subcellularLocation>
        <location evidence="3">Membrane</location>
        <topology evidence="3">Single-pass type II membrane protein</topology>
    </subcellularLocation>
</comment>
<dbReference type="Proteomes" id="UP000215413">
    <property type="component" value="Unassembled WGS sequence"/>
</dbReference>
<evidence type="ECO:0000256" key="1">
    <source>
        <dbReference type="ARBA" id="ARBA00004401"/>
    </source>
</evidence>
<evidence type="ECO:0000313" key="5">
    <source>
        <dbReference type="EMBL" id="OXZ27580.1"/>
    </source>
</evidence>
<dbReference type="Gene3D" id="2.10.109.10">
    <property type="entry name" value="Umud Fragment, subunit A"/>
    <property type="match status" value="1"/>
</dbReference>
<keyword evidence="3" id="KW-0472">Membrane</keyword>
<dbReference type="PRINTS" id="PR00727">
    <property type="entry name" value="LEADERPTASE"/>
</dbReference>
<evidence type="ECO:0000256" key="2">
    <source>
        <dbReference type="ARBA" id="ARBA00009370"/>
    </source>
</evidence>